<keyword evidence="4" id="KW-0597">Phosphoprotein</keyword>
<dbReference type="InterPro" id="IPR005467">
    <property type="entry name" value="His_kinase_dom"/>
</dbReference>
<dbReference type="SMART" id="SM00388">
    <property type="entry name" value="HisKA"/>
    <property type="match status" value="1"/>
</dbReference>
<comment type="subcellular location">
    <subcellularLocation>
        <location evidence="2">Membrane</location>
        <topology evidence="2">Multi-pass membrane protein</topology>
    </subcellularLocation>
</comment>
<dbReference type="Pfam" id="PF00672">
    <property type="entry name" value="HAMP"/>
    <property type="match status" value="1"/>
</dbReference>
<organism evidence="17 18">
    <name type="scientific">Clostridium gelidum</name>
    <dbReference type="NCBI Taxonomy" id="704125"/>
    <lineage>
        <taxon>Bacteria</taxon>
        <taxon>Bacillati</taxon>
        <taxon>Bacillota</taxon>
        <taxon>Clostridia</taxon>
        <taxon>Eubacteriales</taxon>
        <taxon>Clostridiaceae</taxon>
        <taxon>Clostridium</taxon>
    </lineage>
</organism>
<keyword evidence="11" id="KW-0902">Two-component regulatory system</keyword>
<keyword evidence="9" id="KW-0067">ATP-binding</keyword>
<dbReference type="InterPro" id="IPR000014">
    <property type="entry name" value="PAS"/>
</dbReference>
<keyword evidence="10 13" id="KW-1133">Transmembrane helix</keyword>
<evidence type="ECO:0000259" key="14">
    <source>
        <dbReference type="PROSITE" id="PS50109"/>
    </source>
</evidence>
<dbReference type="PROSITE" id="PS50885">
    <property type="entry name" value="HAMP"/>
    <property type="match status" value="1"/>
</dbReference>
<evidence type="ECO:0000256" key="1">
    <source>
        <dbReference type="ARBA" id="ARBA00000085"/>
    </source>
</evidence>
<evidence type="ECO:0000256" key="8">
    <source>
        <dbReference type="ARBA" id="ARBA00022777"/>
    </source>
</evidence>
<dbReference type="CDD" id="cd00082">
    <property type="entry name" value="HisKA"/>
    <property type="match status" value="1"/>
</dbReference>
<dbReference type="EMBL" id="AP024849">
    <property type="protein sequence ID" value="BCZ46224.1"/>
    <property type="molecule type" value="Genomic_DNA"/>
</dbReference>
<keyword evidence="18" id="KW-1185">Reference proteome</keyword>
<dbReference type="Gene3D" id="1.10.287.130">
    <property type="match status" value="1"/>
</dbReference>
<evidence type="ECO:0000256" key="12">
    <source>
        <dbReference type="ARBA" id="ARBA00023136"/>
    </source>
</evidence>
<feature type="transmembrane region" description="Helical" evidence="13">
    <location>
        <begin position="6"/>
        <end position="31"/>
    </location>
</feature>
<dbReference type="PROSITE" id="PS50112">
    <property type="entry name" value="PAS"/>
    <property type="match status" value="1"/>
</dbReference>
<evidence type="ECO:0000256" key="2">
    <source>
        <dbReference type="ARBA" id="ARBA00004141"/>
    </source>
</evidence>
<dbReference type="InterPro" id="IPR050351">
    <property type="entry name" value="BphY/WalK/GraS-like"/>
</dbReference>
<sequence length="615" mass="70335">MIKSIKLKILLIIIVFISLIIGNSFVSINFFDKLQESIDSIMHANYDSVVYAQNMNDSLERQDSLELSFIFENNLEISPEYELNHTNFLAWLGKAKNNITEEGEHEAIDLIEKNYTDYTDNIKVLISIKKNQGDNEGSKYYYSTVFPLFKDVKENCNTLLDINQKSMINMKEKSKKLVITARYCTLGIAGVVLIIGISIISYLLKKIIHPIEDLAIGINKVSEGNYEYKIPLKRGKEINFILDCFNSMVEKLKEYDRLNLNKILMEKQRTEAIMESIKSPIIVTDYENKIIMLNKCAERVFDIKEKRVINRQFLEGIKEENIFNMIQKARNSIEAYKPFEDIEIGDTEDKTYYRITTNPIWFKHSENLGTVTIMQDITKFKELDDMKTDFISNVSHEFRTPLTSICMAVGLLLDKKSHISDDEIELLTIIKEDSDKLDDLVGELLDLSKMKSGKIEMEIRDIDINEVIYAVKRAFKIQLEEKNIELSIDTNGIVRKAKGDMNKISWVIANLLGNSLRYTKTDGTGIIEIKAREVNNTILVSVCDNGEGIEEKYQKLIFEKFIQIKDKNGDSTGSAGLGLAICKEIVKAHGEEIWVDSTVGKGSSFYFTLKAGEAL</sequence>
<dbReference type="SMART" id="SM00304">
    <property type="entry name" value="HAMP"/>
    <property type="match status" value="1"/>
</dbReference>
<dbReference type="PANTHER" id="PTHR42878:SF7">
    <property type="entry name" value="SENSOR HISTIDINE KINASE GLRK"/>
    <property type="match status" value="1"/>
</dbReference>
<evidence type="ECO:0000313" key="17">
    <source>
        <dbReference type="EMBL" id="BCZ46224.1"/>
    </source>
</evidence>
<dbReference type="Pfam" id="PF00989">
    <property type="entry name" value="PAS"/>
    <property type="match status" value="1"/>
</dbReference>
<dbReference type="SUPFAM" id="SSF158472">
    <property type="entry name" value="HAMP domain-like"/>
    <property type="match status" value="1"/>
</dbReference>
<dbReference type="PROSITE" id="PS50109">
    <property type="entry name" value="HIS_KIN"/>
    <property type="match status" value="1"/>
</dbReference>
<evidence type="ECO:0000256" key="11">
    <source>
        <dbReference type="ARBA" id="ARBA00023012"/>
    </source>
</evidence>
<dbReference type="InterPro" id="IPR036890">
    <property type="entry name" value="HATPase_C_sf"/>
</dbReference>
<evidence type="ECO:0000259" key="16">
    <source>
        <dbReference type="PROSITE" id="PS50885"/>
    </source>
</evidence>
<feature type="domain" description="Histidine kinase" evidence="14">
    <location>
        <begin position="393"/>
        <end position="613"/>
    </location>
</feature>
<dbReference type="InterPro" id="IPR003660">
    <property type="entry name" value="HAMP_dom"/>
</dbReference>
<protein>
    <recommendedName>
        <fullName evidence="3">histidine kinase</fullName>
        <ecNumber evidence="3">2.7.13.3</ecNumber>
    </recommendedName>
</protein>
<dbReference type="EC" id="2.7.13.3" evidence="3"/>
<evidence type="ECO:0000259" key="15">
    <source>
        <dbReference type="PROSITE" id="PS50112"/>
    </source>
</evidence>
<dbReference type="CDD" id="cd00075">
    <property type="entry name" value="HATPase"/>
    <property type="match status" value="1"/>
</dbReference>
<dbReference type="SUPFAM" id="SSF47384">
    <property type="entry name" value="Homodimeric domain of signal transducing histidine kinase"/>
    <property type="match status" value="1"/>
</dbReference>
<dbReference type="Pfam" id="PF02518">
    <property type="entry name" value="HATPase_c"/>
    <property type="match status" value="1"/>
</dbReference>
<evidence type="ECO:0000256" key="9">
    <source>
        <dbReference type="ARBA" id="ARBA00022840"/>
    </source>
</evidence>
<dbReference type="InterPro" id="IPR004358">
    <property type="entry name" value="Sig_transdc_His_kin-like_C"/>
</dbReference>
<keyword evidence="6 13" id="KW-0812">Transmembrane</keyword>
<dbReference type="InterPro" id="IPR036097">
    <property type="entry name" value="HisK_dim/P_sf"/>
</dbReference>
<dbReference type="SMART" id="SM00091">
    <property type="entry name" value="PAS"/>
    <property type="match status" value="1"/>
</dbReference>
<reference evidence="18" key="1">
    <citation type="submission" date="2021-07" db="EMBL/GenBank/DDBJ databases">
        <title>Complete genome sequencing of a Clostridium isolate.</title>
        <authorList>
            <person name="Ueki A."/>
            <person name="Tonouchi A."/>
        </authorList>
    </citation>
    <scope>NUCLEOTIDE SEQUENCE [LARGE SCALE GENOMIC DNA]</scope>
    <source>
        <strain evidence="18">C5S11</strain>
    </source>
</reference>
<dbReference type="Pfam" id="PF00512">
    <property type="entry name" value="HisKA"/>
    <property type="match status" value="1"/>
</dbReference>
<evidence type="ECO:0000256" key="4">
    <source>
        <dbReference type="ARBA" id="ARBA00022553"/>
    </source>
</evidence>
<dbReference type="Gene3D" id="6.10.340.10">
    <property type="match status" value="1"/>
</dbReference>
<feature type="domain" description="HAMP" evidence="16">
    <location>
        <begin position="205"/>
        <end position="257"/>
    </location>
</feature>
<keyword evidence="12 13" id="KW-0472">Membrane</keyword>
<dbReference type="PANTHER" id="PTHR42878">
    <property type="entry name" value="TWO-COMPONENT HISTIDINE KINASE"/>
    <property type="match status" value="1"/>
</dbReference>
<comment type="catalytic activity">
    <reaction evidence="1">
        <text>ATP + protein L-histidine = ADP + protein N-phospho-L-histidine.</text>
        <dbReference type="EC" id="2.7.13.3"/>
    </reaction>
</comment>
<dbReference type="Proteomes" id="UP000824633">
    <property type="component" value="Chromosome"/>
</dbReference>
<accession>A0ABM7T2S2</accession>
<keyword evidence="5" id="KW-0808">Transferase</keyword>
<evidence type="ECO:0000256" key="5">
    <source>
        <dbReference type="ARBA" id="ARBA00022679"/>
    </source>
</evidence>
<name>A0ABM7T2S2_9CLOT</name>
<feature type="transmembrane region" description="Helical" evidence="13">
    <location>
        <begin position="183"/>
        <end position="204"/>
    </location>
</feature>
<feature type="domain" description="PAS" evidence="15">
    <location>
        <begin position="266"/>
        <end position="336"/>
    </location>
</feature>
<proteinExistence type="predicted"/>
<dbReference type="SUPFAM" id="SSF55785">
    <property type="entry name" value="PYP-like sensor domain (PAS domain)"/>
    <property type="match status" value="1"/>
</dbReference>
<dbReference type="CDD" id="cd06225">
    <property type="entry name" value="HAMP"/>
    <property type="match status" value="1"/>
</dbReference>
<gene>
    <name evidence="17" type="ORF">psyc5s11_22910</name>
</gene>
<dbReference type="NCBIfam" id="TIGR00229">
    <property type="entry name" value="sensory_box"/>
    <property type="match status" value="1"/>
</dbReference>
<dbReference type="Gene3D" id="3.30.565.10">
    <property type="entry name" value="Histidine kinase-like ATPase, C-terminal domain"/>
    <property type="match status" value="1"/>
</dbReference>
<evidence type="ECO:0000256" key="6">
    <source>
        <dbReference type="ARBA" id="ARBA00022692"/>
    </source>
</evidence>
<dbReference type="InterPro" id="IPR003594">
    <property type="entry name" value="HATPase_dom"/>
</dbReference>
<dbReference type="Gene3D" id="3.30.450.20">
    <property type="entry name" value="PAS domain"/>
    <property type="match status" value="1"/>
</dbReference>
<dbReference type="InterPro" id="IPR035965">
    <property type="entry name" value="PAS-like_dom_sf"/>
</dbReference>
<dbReference type="InterPro" id="IPR003661">
    <property type="entry name" value="HisK_dim/P_dom"/>
</dbReference>
<evidence type="ECO:0000256" key="13">
    <source>
        <dbReference type="SAM" id="Phobius"/>
    </source>
</evidence>
<dbReference type="SUPFAM" id="SSF55874">
    <property type="entry name" value="ATPase domain of HSP90 chaperone/DNA topoisomerase II/histidine kinase"/>
    <property type="match status" value="1"/>
</dbReference>
<evidence type="ECO:0000313" key="18">
    <source>
        <dbReference type="Proteomes" id="UP000824633"/>
    </source>
</evidence>
<keyword evidence="8" id="KW-0418">Kinase</keyword>
<dbReference type="CDD" id="cd00130">
    <property type="entry name" value="PAS"/>
    <property type="match status" value="1"/>
</dbReference>
<evidence type="ECO:0000256" key="10">
    <source>
        <dbReference type="ARBA" id="ARBA00022989"/>
    </source>
</evidence>
<dbReference type="SMART" id="SM00387">
    <property type="entry name" value="HATPase_c"/>
    <property type="match status" value="1"/>
</dbReference>
<dbReference type="InterPro" id="IPR013767">
    <property type="entry name" value="PAS_fold"/>
</dbReference>
<evidence type="ECO:0000256" key="7">
    <source>
        <dbReference type="ARBA" id="ARBA00022741"/>
    </source>
</evidence>
<dbReference type="PRINTS" id="PR00344">
    <property type="entry name" value="BCTRLSENSOR"/>
</dbReference>
<dbReference type="RefSeq" id="WP_224037733.1">
    <property type="nucleotide sequence ID" value="NZ_AP024849.1"/>
</dbReference>
<evidence type="ECO:0000256" key="3">
    <source>
        <dbReference type="ARBA" id="ARBA00012438"/>
    </source>
</evidence>
<keyword evidence="7" id="KW-0547">Nucleotide-binding</keyword>